<evidence type="ECO:0000256" key="3">
    <source>
        <dbReference type="ARBA" id="ARBA00022741"/>
    </source>
</evidence>
<dbReference type="PROSITE" id="PS00211">
    <property type="entry name" value="ABC_TRANSPORTER_1"/>
    <property type="match status" value="1"/>
</dbReference>
<evidence type="ECO:0000313" key="6">
    <source>
        <dbReference type="EMBL" id="OLU47624.1"/>
    </source>
</evidence>
<dbReference type="InterPro" id="IPR013563">
    <property type="entry name" value="Oligopep_ABC_C"/>
</dbReference>
<dbReference type="InterPro" id="IPR050319">
    <property type="entry name" value="ABC_transp_ATP-bind"/>
</dbReference>
<dbReference type="GO" id="GO:0016887">
    <property type="term" value="F:ATP hydrolysis activity"/>
    <property type="evidence" value="ECO:0007669"/>
    <property type="project" value="InterPro"/>
</dbReference>
<evidence type="ECO:0000256" key="4">
    <source>
        <dbReference type="ARBA" id="ARBA00022840"/>
    </source>
</evidence>
<organism evidence="6 7">
    <name type="scientific">Dubosiella newyorkensis</name>
    <dbReference type="NCBI Taxonomy" id="1862672"/>
    <lineage>
        <taxon>Bacteria</taxon>
        <taxon>Bacillati</taxon>
        <taxon>Bacillota</taxon>
        <taxon>Erysipelotrichia</taxon>
        <taxon>Erysipelotrichales</taxon>
        <taxon>Erysipelotrichaceae</taxon>
        <taxon>Dubosiella</taxon>
    </lineage>
</organism>
<keyword evidence="4" id="KW-0067">ATP-binding</keyword>
<reference evidence="6 7" key="1">
    <citation type="submission" date="2016-11" db="EMBL/GenBank/DDBJ databases">
        <title>Description of two novel members of the family Erysipelotrichaceae: Ileibacterium lipovorans gen. nov., sp. nov. and Dubosiella newyorkensis, gen. nov., sp. nov.</title>
        <authorList>
            <person name="Cox L.M."/>
            <person name="Sohn J."/>
            <person name="Tyrrell K.L."/>
            <person name="Citron D.M."/>
            <person name="Lawson P.A."/>
            <person name="Patel N.B."/>
            <person name="Iizumi T."/>
            <person name="Perez-Perez G.I."/>
            <person name="Goldstein E.J."/>
            <person name="Blaser M.J."/>
        </authorList>
    </citation>
    <scope>NUCLEOTIDE SEQUENCE [LARGE SCALE GENOMIC DNA]</scope>
    <source>
        <strain evidence="6 7">NYU-BL-A4</strain>
    </source>
</reference>
<dbReference type="InterPro" id="IPR003593">
    <property type="entry name" value="AAA+_ATPase"/>
</dbReference>
<comment type="similarity">
    <text evidence="1">Belongs to the ABC transporter superfamily.</text>
</comment>
<dbReference type="SMART" id="SM00382">
    <property type="entry name" value="AAA"/>
    <property type="match status" value="1"/>
</dbReference>
<dbReference type="RefSeq" id="WP_076340596.1">
    <property type="nucleotide sequence ID" value="NZ_CAPDDE010000001.1"/>
</dbReference>
<proteinExistence type="inferred from homology"/>
<evidence type="ECO:0000256" key="2">
    <source>
        <dbReference type="ARBA" id="ARBA00022448"/>
    </source>
</evidence>
<dbReference type="GeneID" id="78274702"/>
<keyword evidence="7" id="KW-1185">Reference proteome</keyword>
<dbReference type="NCBIfam" id="TIGR01727">
    <property type="entry name" value="oligo_HPY"/>
    <property type="match status" value="1"/>
</dbReference>
<dbReference type="FunFam" id="3.40.50.300:FF:000016">
    <property type="entry name" value="Oligopeptide ABC transporter ATP-binding component"/>
    <property type="match status" value="1"/>
</dbReference>
<feature type="domain" description="ABC transporter" evidence="5">
    <location>
        <begin position="9"/>
        <end position="260"/>
    </location>
</feature>
<dbReference type="Proteomes" id="UP000186705">
    <property type="component" value="Unassembled WGS sequence"/>
</dbReference>
<dbReference type="Pfam" id="PF08352">
    <property type="entry name" value="oligo_HPY"/>
    <property type="match status" value="1"/>
</dbReference>
<dbReference type="EMBL" id="MPKA01000044">
    <property type="protein sequence ID" value="OLU47624.1"/>
    <property type="molecule type" value="Genomic_DNA"/>
</dbReference>
<dbReference type="GO" id="GO:0055085">
    <property type="term" value="P:transmembrane transport"/>
    <property type="evidence" value="ECO:0007669"/>
    <property type="project" value="UniProtKB-ARBA"/>
</dbReference>
<dbReference type="InterPro" id="IPR017871">
    <property type="entry name" value="ABC_transporter-like_CS"/>
</dbReference>
<keyword evidence="3" id="KW-0547">Nucleotide-binding</keyword>
<dbReference type="PANTHER" id="PTHR43776">
    <property type="entry name" value="TRANSPORT ATP-BINDING PROTEIN"/>
    <property type="match status" value="1"/>
</dbReference>
<dbReference type="SUPFAM" id="SSF52540">
    <property type="entry name" value="P-loop containing nucleoside triphosphate hydrolases"/>
    <property type="match status" value="1"/>
</dbReference>
<dbReference type="Pfam" id="PF00005">
    <property type="entry name" value="ABC_tran"/>
    <property type="match status" value="1"/>
</dbReference>
<dbReference type="GO" id="GO:0015833">
    <property type="term" value="P:peptide transport"/>
    <property type="evidence" value="ECO:0007669"/>
    <property type="project" value="InterPro"/>
</dbReference>
<dbReference type="Gene3D" id="3.40.50.300">
    <property type="entry name" value="P-loop containing nucleotide triphosphate hydrolases"/>
    <property type="match status" value="1"/>
</dbReference>
<dbReference type="OrthoDB" id="9806285at2"/>
<evidence type="ECO:0000256" key="1">
    <source>
        <dbReference type="ARBA" id="ARBA00005417"/>
    </source>
</evidence>
<name>A0A1U7NPR1_9FIRM</name>
<comment type="caution">
    <text evidence="6">The sequence shown here is derived from an EMBL/GenBank/DDBJ whole genome shotgun (WGS) entry which is preliminary data.</text>
</comment>
<dbReference type="STRING" id="1862672.BO225_01915"/>
<dbReference type="CDD" id="cd03257">
    <property type="entry name" value="ABC_NikE_OppD_transporters"/>
    <property type="match status" value="1"/>
</dbReference>
<dbReference type="AlphaFoldDB" id="A0A1U7NPR1"/>
<dbReference type="PROSITE" id="PS50893">
    <property type="entry name" value="ABC_TRANSPORTER_2"/>
    <property type="match status" value="1"/>
</dbReference>
<gene>
    <name evidence="6" type="ORF">BO225_01915</name>
</gene>
<dbReference type="InterPro" id="IPR027417">
    <property type="entry name" value="P-loop_NTPase"/>
</dbReference>
<protein>
    <submittedName>
        <fullName evidence="6">Peptide ABC transporter substrate-binding protein</fullName>
    </submittedName>
</protein>
<keyword evidence="2" id="KW-0813">Transport</keyword>
<evidence type="ECO:0000259" key="5">
    <source>
        <dbReference type="PROSITE" id="PS50893"/>
    </source>
</evidence>
<dbReference type="InterPro" id="IPR003439">
    <property type="entry name" value="ABC_transporter-like_ATP-bd"/>
</dbReference>
<accession>A0A1U7NPR1</accession>
<sequence length="330" mass="37786">MAEERKKILEVRDVKKYFPLTKGKLKEGVPYVKAVDGVSFDLYEGETLGLVGESGCGKSTLGRTIIRLYEPTAGEVLFNGEDISKKSRKEMRKLREQMQFIFQDPYSSLNPRMNVFNILAEPLLAHGIFKRGPELEEYVKKLMDKCGLPSYYCYRYPHQFSGGQRQRIGIARSLALNPSFIICDEPVSALDVSIQSQIINLMKDMQEENNISYIFISHDLSVVKYISDRIGVMYLGTIVELADKNQIYDNPQHPYTQALISAIPIPDPEKRNEMKLIEGEIPSNVNTPSGCKFHPRCPFAKDICKEKEPPYKEVAPKHWARCWFAGEFKW</sequence>
<evidence type="ECO:0000313" key="7">
    <source>
        <dbReference type="Proteomes" id="UP000186705"/>
    </source>
</evidence>
<dbReference type="GO" id="GO:0005524">
    <property type="term" value="F:ATP binding"/>
    <property type="evidence" value="ECO:0007669"/>
    <property type="project" value="UniProtKB-KW"/>
</dbReference>